<dbReference type="InterPro" id="IPR004136">
    <property type="entry name" value="NMO"/>
</dbReference>
<evidence type="ECO:0000313" key="5">
    <source>
        <dbReference type="Proteomes" id="UP000294847"/>
    </source>
</evidence>
<accession>A0A4P7NW96</accession>
<dbReference type="AlphaFoldDB" id="A0A4P7NW96"/>
<proteinExistence type="predicted"/>
<name>A0A4P7NW96_PYROR</name>
<dbReference type="SUPFAM" id="SSF51412">
    <property type="entry name" value="Inosine monophosphate dehydrogenase (IMPDH)"/>
    <property type="match status" value="1"/>
</dbReference>
<evidence type="ECO:0000256" key="3">
    <source>
        <dbReference type="ARBA" id="ARBA00023002"/>
    </source>
</evidence>
<evidence type="ECO:0000256" key="1">
    <source>
        <dbReference type="ARBA" id="ARBA00022630"/>
    </source>
</evidence>
<gene>
    <name evidence="4" type="ORF">PoMZ_13189</name>
</gene>
<evidence type="ECO:0000313" key="4">
    <source>
        <dbReference type="EMBL" id="QBZ66216.1"/>
    </source>
</evidence>
<sequence length="361" mass="37514">MADNLLHKWFPTTQLPLIISAPMFTVANGAMAAAVTQAGGLGMVPAGMDPSANSPHLAALDEQLSIASRLLHHDATDTDTPLPIGVGFLTLLATADAYRANALPILRRHRPAFVWLFGSDPAAYGELVTLFRDAGAAWGLRVFAQVGSVAAARAVVRCGVDVVVAQGCDAGGHQWADAAGVVTLVPEIVDALRGKEGVAVVAGGGIVDGRGVAAALALGAQGVTMGTRFVACDEADSNKFVRKAILNASDGGASTTRSCMNDAIMGYPTWSELYAGRVIRHAGLQDLANGVPLQEVHESFKKAVAEDDETRMVTFAQVVPIDRGTGVGLVHESQPAGEIVREVRAEALAVIEKLSAQLTVP</sequence>
<dbReference type="CDD" id="cd04730">
    <property type="entry name" value="NPD_like"/>
    <property type="match status" value="1"/>
</dbReference>
<keyword evidence="3" id="KW-0560">Oxidoreductase</keyword>
<dbReference type="InterPro" id="IPR013785">
    <property type="entry name" value="Aldolase_TIM"/>
</dbReference>
<dbReference type="EMBL" id="CP034210">
    <property type="protein sequence ID" value="QBZ66216.1"/>
    <property type="molecule type" value="Genomic_DNA"/>
</dbReference>
<dbReference type="Pfam" id="PF03060">
    <property type="entry name" value="NMO"/>
    <property type="match status" value="1"/>
</dbReference>
<keyword evidence="2" id="KW-0288">FMN</keyword>
<organism evidence="4 5">
    <name type="scientific">Pyricularia oryzae</name>
    <name type="common">Rice blast fungus</name>
    <name type="synonym">Magnaporthe oryzae</name>
    <dbReference type="NCBI Taxonomy" id="318829"/>
    <lineage>
        <taxon>Eukaryota</taxon>
        <taxon>Fungi</taxon>
        <taxon>Dikarya</taxon>
        <taxon>Ascomycota</taxon>
        <taxon>Pezizomycotina</taxon>
        <taxon>Sordariomycetes</taxon>
        <taxon>Sordariomycetidae</taxon>
        <taxon>Magnaporthales</taxon>
        <taxon>Pyriculariaceae</taxon>
        <taxon>Pyricularia</taxon>
    </lineage>
</organism>
<dbReference type="Proteomes" id="UP000294847">
    <property type="component" value="Chromosome 7"/>
</dbReference>
<keyword evidence="1" id="KW-0285">Flavoprotein</keyword>
<dbReference type="PANTHER" id="PTHR32332:SF34">
    <property type="entry name" value="2-NITROPROPANE DIOXYGENASE FAMILY, PUTATIVE-RELATED"/>
    <property type="match status" value="1"/>
</dbReference>
<reference evidence="4 5" key="1">
    <citation type="journal article" date="2019" name="Mol. Biol. Evol.">
        <title>Blast fungal genomes show frequent chromosomal changes, gene gains and losses, and effector gene turnover.</title>
        <authorList>
            <person name="Gomez Luciano L.B."/>
            <person name="Jason Tsai I."/>
            <person name="Chuma I."/>
            <person name="Tosa Y."/>
            <person name="Chen Y.H."/>
            <person name="Li J.Y."/>
            <person name="Li M.Y."/>
            <person name="Jade Lu M.Y."/>
            <person name="Nakayashiki H."/>
            <person name="Li W.H."/>
        </authorList>
    </citation>
    <scope>NUCLEOTIDE SEQUENCE [LARGE SCALE GENOMIC DNA]</scope>
    <source>
        <strain evidence="4">MZ5-1-6</strain>
    </source>
</reference>
<protein>
    <submittedName>
        <fullName evidence="4">Uncharacterized protein</fullName>
    </submittedName>
</protein>
<dbReference type="GO" id="GO:0018580">
    <property type="term" value="F:nitronate monooxygenase activity"/>
    <property type="evidence" value="ECO:0007669"/>
    <property type="project" value="InterPro"/>
</dbReference>
<dbReference type="PANTHER" id="PTHR32332">
    <property type="entry name" value="2-NITROPROPANE DIOXYGENASE"/>
    <property type="match status" value="1"/>
</dbReference>
<dbReference type="Gene3D" id="3.20.20.70">
    <property type="entry name" value="Aldolase class I"/>
    <property type="match status" value="1"/>
</dbReference>
<evidence type="ECO:0000256" key="2">
    <source>
        <dbReference type="ARBA" id="ARBA00022643"/>
    </source>
</evidence>